<dbReference type="FunCoup" id="I1I771">
    <property type="interactions" value="702"/>
</dbReference>
<protein>
    <submittedName>
        <fullName evidence="2 3">Uncharacterized protein</fullName>
    </submittedName>
</protein>
<dbReference type="PANTHER" id="PTHR34780:SF10">
    <property type="entry name" value="OS08G0427800 PROTEIN"/>
    <property type="match status" value="1"/>
</dbReference>
<dbReference type="EnsemblPlants" id="KQJ98337">
    <property type="protein sequence ID" value="KQJ98337"/>
    <property type="gene ID" value="BRADI_3g36310v3"/>
</dbReference>
<dbReference type="PANTHER" id="PTHR34780">
    <property type="entry name" value="OS08G0427800 PROTEIN"/>
    <property type="match status" value="1"/>
</dbReference>
<evidence type="ECO:0000313" key="4">
    <source>
        <dbReference type="Proteomes" id="UP000008810"/>
    </source>
</evidence>
<evidence type="ECO:0000256" key="1">
    <source>
        <dbReference type="SAM" id="MobiDB-lite"/>
    </source>
</evidence>
<reference evidence="2 3" key="1">
    <citation type="journal article" date="2010" name="Nature">
        <title>Genome sequencing and analysis of the model grass Brachypodium distachyon.</title>
        <authorList>
            <consortium name="International Brachypodium Initiative"/>
        </authorList>
    </citation>
    <scope>NUCLEOTIDE SEQUENCE [LARGE SCALE GENOMIC DNA]</scope>
    <source>
        <strain evidence="2 3">Bd21</strain>
    </source>
</reference>
<feature type="compositionally biased region" description="Low complexity" evidence="1">
    <location>
        <begin position="62"/>
        <end position="73"/>
    </location>
</feature>
<sequence length="82" mass="9300">MEEEMLPEQGARGELLKLEQEAPVHSQVRKIKQEDEKARELLHRLQLPETRPSVTDFRELSPRVSPSSSPLRRAGQAISVGD</sequence>
<organism evidence="3">
    <name type="scientific">Brachypodium distachyon</name>
    <name type="common">Purple false brome</name>
    <name type="synonym">Trachynia distachya</name>
    <dbReference type="NCBI Taxonomy" id="15368"/>
    <lineage>
        <taxon>Eukaryota</taxon>
        <taxon>Viridiplantae</taxon>
        <taxon>Streptophyta</taxon>
        <taxon>Embryophyta</taxon>
        <taxon>Tracheophyta</taxon>
        <taxon>Spermatophyta</taxon>
        <taxon>Magnoliopsida</taxon>
        <taxon>Liliopsida</taxon>
        <taxon>Poales</taxon>
        <taxon>Poaceae</taxon>
        <taxon>BOP clade</taxon>
        <taxon>Pooideae</taxon>
        <taxon>Stipodae</taxon>
        <taxon>Brachypodieae</taxon>
        <taxon>Brachypodium</taxon>
    </lineage>
</organism>
<accession>I1I771</accession>
<dbReference type="OMA" id="VLIHIQV"/>
<dbReference type="Proteomes" id="UP000008810">
    <property type="component" value="Chromosome 3"/>
</dbReference>
<dbReference type="OrthoDB" id="694294at2759"/>
<dbReference type="InParanoid" id="I1I771"/>
<dbReference type="eggNOG" id="ENOG502R3QT">
    <property type="taxonomic scope" value="Eukaryota"/>
</dbReference>
<name>I1I771_BRADI</name>
<reference evidence="2" key="2">
    <citation type="submission" date="2017-06" db="EMBL/GenBank/DDBJ databases">
        <title>WGS assembly of Brachypodium distachyon.</title>
        <authorList>
            <consortium name="The International Brachypodium Initiative"/>
            <person name="Lucas S."/>
            <person name="Harmon-Smith M."/>
            <person name="Lail K."/>
            <person name="Tice H."/>
            <person name="Grimwood J."/>
            <person name="Bruce D."/>
            <person name="Barry K."/>
            <person name="Shu S."/>
            <person name="Lindquist E."/>
            <person name="Wang M."/>
            <person name="Pitluck S."/>
            <person name="Vogel J.P."/>
            <person name="Garvin D.F."/>
            <person name="Mockler T.C."/>
            <person name="Schmutz J."/>
            <person name="Rokhsar D."/>
            <person name="Bevan M.W."/>
        </authorList>
    </citation>
    <scope>NUCLEOTIDE SEQUENCE</scope>
    <source>
        <strain evidence="2">Bd21</strain>
    </source>
</reference>
<feature type="region of interest" description="Disordered" evidence="1">
    <location>
        <begin position="50"/>
        <end position="82"/>
    </location>
</feature>
<feature type="region of interest" description="Disordered" evidence="1">
    <location>
        <begin position="1"/>
        <end position="30"/>
    </location>
</feature>
<dbReference type="EMBL" id="CM000882">
    <property type="protein sequence ID" value="KQJ98337.1"/>
    <property type="molecule type" value="Genomic_DNA"/>
</dbReference>
<proteinExistence type="predicted"/>
<reference evidence="3" key="3">
    <citation type="submission" date="2018-08" db="UniProtKB">
        <authorList>
            <consortium name="EnsemblPlants"/>
        </authorList>
    </citation>
    <scope>IDENTIFICATION</scope>
    <source>
        <strain evidence="3">cv. Bd21</strain>
    </source>
</reference>
<evidence type="ECO:0000313" key="3">
    <source>
        <dbReference type="EnsemblPlants" id="KQJ98337"/>
    </source>
</evidence>
<dbReference type="Gramene" id="KQJ98337">
    <property type="protein sequence ID" value="KQJ98337"/>
    <property type="gene ID" value="BRADI_3g36310v3"/>
</dbReference>
<keyword evidence="4" id="KW-1185">Reference proteome</keyword>
<dbReference type="AlphaFoldDB" id="I1I771"/>
<evidence type="ECO:0000313" key="2">
    <source>
        <dbReference type="EMBL" id="KQJ98337.1"/>
    </source>
</evidence>
<gene>
    <name evidence="2" type="ORF">BRADI_3g36310v3</name>
</gene>
<dbReference type="HOGENOM" id="CLU_162264_0_0_1"/>